<evidence type="ECO:0000256" key="1">
    <source>
        <dbReference type="ARBA" id="ARBA00022527"/>
    </source>
</evidence>
<dbReference type="InterPro" id="IPR008271">
    <property type="entry name" value="Ser/Thr_kinase_AS"/>
</dbReference>
<evidence type="ECO:0000259" key="6">
    <source>
        <dbReference type="PROSITE" id="PS50011"/>
    </source>
</evidence>
<gene>
    <name evidence="8" type="ORF">POCTA_138.1.T1380069</name>
    <name evidence="9" type="ORF">POCTA_138.1.T1380070</name>
</gene>
<accession>A0A8S1Y3X1</accession>
<evidence type="ECO:0008006" key="11">
    <source>
        <dbReference type="Google" id="ProtNLM"/>
    </source>
</evidence>
<reference evidence="8" key="1">
    <citation type="submission" date="2021-01" db="EMBL/GenBank/DDBJ databases">
        <authorList>
            <consortium name="Genoscope - CEA"/>
            <person name="William W."/>
        </authorList>
    </citation>
    <scope>NUCLEOTIDE SEQUENCE</scope>
</reference>
<dbReference type="OrthoDB" id="354826at2759"/>
<dbReference type="GO" id="GO:0005524">
    <property type="term" value="F:ATP binding"/>
    <property type="evidence" value="ECO:0007669"/>
    <property type="project" value="UniProtKB-KW"/>
</dbReference>
<evidence type="ECO:0000313" key="9">
    <source>
        <dbReference type="EMBL" id="CAD8206516.1"/>
    </source>
</evidence>
<proteinExistence type="predicted"/>
<dbReference type="Pfam" id="PF00069">
    <property type="entry name" value="Pkinase"/>
    <property type="match status" value="1"/>
</dbReference>
<evidence type="ECO:0000313" key="8">
    <source>
        <dbReference type="EMBL" id="CAD8206514.1"/>
    </source>
</evidence>
<dbReference type="PANTHER" id="PTHR24353">
    <property type="entry name" value="CYCLIC NUCLEOTIDE-DEPENDENT PROTEIN KINASE"/>
    <property type="match status" value="1"/>
</dbReference>
<organism evidence="8 10">
    <name type="scientific">Paramecium octaurelia</name>
    <dbReference type="NCBI Taxonomy" id="43137"/>
    <lineage>
        <taxon>Eukaryota</taxon>
        <taxon>Sar</taxon>
        <taxon>Alveolata</taxon>
        <taxon>Ciliophora</taxon>
        <taxon>Intramacronucleata</taxon>
        <taxon>Oligohymenophorea</taxon>
        <taxon>Peniculida</taxon>
        <taxon>Parameciidae</taxon>
        <taxon>Paramecium</taxon>
    </lineage>
</organism>
<dbReference type="AlphaFoldDB" id="A0A8S1Y3X1"/>
<keyword evidence="2" id="KW-0808">Transferase</keyword>
<keyword evidence="4" id="KW-0418">Kinase</keyword>
<evidence type="ECO:0000256" key="3">
    <source>
        <dbReference type="ARBA" id="ARBA00022741"/>
    </source>
</evidence>
<dbReference type="PROSITE" id="PS50011">
    <property type="entry name" value="PROTEIN_KINASE_DOM"/>
    <property type="match status" value="1"/>
</dbReference>
<evidence type="ECO:0000259" key="7">
    <source>
        <dbReference type="PROSITE" id="PS51285"/>
    </source>
</evidence>
<dbReference type="Proteomes" id="UP000683925">
    <property type="component" value="Unassembled WGS sequence"/>
</dbReference>
<evidence type="ECO:0000313" key="10">
    <source>
        <dbReference type="Proteomes" id="UP000683925"/>
    </source>
</evidence>
<dbReference type="SMART" id="SM00220">
    <property type="entry name" value="S_TKc"/>
    <property type="match status" value="1"/>
</dbReference>
<keyword evidence="5" id="KW-0067">ATP-binding</keyword>
<dbReference type="EMBL" id="CAJJDP010000139">
    <property type="protein sequence ID" value="CAD8206514.1"/>
    <property type="molecule type" value="Genomic_DNA"/>
</dbReference>
<comment type="caution">
    <text evidence="8">The sequence shown here is derived from an EMBL/GenBank/DDBJ whole genome shotgun (WGS) entry which is preliminary data.</text>
</comment>
<protein>
    <recommendedName>
        <fullName evidence="11">Protein kinase domain-containing protein</fullName>
    </recommendedName>
</protein>
<feature type="domain" description="Protein kinase" evidence="6">
    <location>
        <begin position="23"/>
        <end position="281"/>
    </location>
</feature>
<dbReference type="FunFam" id="1.10.510.10:FF:000454">
    <property type="entry name" value="Uncharacterized protein"/>
    <property type="match status" value="1"/>
</dbReference>
<feature type="domain" description="AGC-kinase C-terminal" evidence="7">
    <location>
        <begin position="282"/>
        <end position="345"/>
    </location>
</feature>
<dbReference type="InterPro" id="IPR000719">
    <property type="entry name" value="Prot_kinase_dom"/>
</dbReference>
<evidence type="ECO:0000256" key="4">
    <source>
        <dbReference type="ARBA" id="ARBA00022777"/>
    </source>
</evidence>
<dbReference type="EMBL" id="CAJJDP010000139">
    <property type="protein sequence ID" value="CAD8206516.1"/>
    <property type="molecule type" value="Genomic_DNA"/>
</dbReference>
<dbReference type="PROSITE" id="PS51285">
    <property type="entry name" value="AGC_KINASE_CTER"/>
    <property type="match status" value="1"/>
</dbReference>
<dbReference type="FunFam" id="3.30.200.20:FF:000042">
    <property type="entry name" value="Aurora kinase A"/>
    <property type="match status" value="1"/>
</dbReference>
<dbReference type="PROSITE" id="PS00108">
    <property type="entry name" value="PROTEIN_KINASE_ST"/>
    <property type="match status" value="1"/>
</dbReference>
<evidence type="ECO:0000256" key="2">
    <source>
        <dbReference type="ARBA" id="ARBA00022679"/>
    </source>
</evidence>
<keyword evidence="1" id="KW-0723">Serine/threonine-protein kinase</keyword>
<keyword evidence="10" id="KW-1185">Reference proteome</keyword>
<name>A0A8S1Y3X1_PAROT</name>
<keyword evidence="3" id="KW-0547">Nucleotide-binding</keyword>
<evidence type="ECO:0000256" key="5">
    <source>
        <dbReference type="ARBA" id="ARBA00022840"/>
    </source>
</evidence>
<sequence>MGNQNITEERDFPESSILSVHNFEFIEVLWQGRYGKIWKVRSRKSQRLFALKVMSKAKIISNKNVNSVLNEKILFCLLKHPFIIKMEAAFQDRENLYLVMDLLSGGDLRFHLEKNKKFSETETKFFSACIISALEYLHYQAVLYRDLKPENLMFDSQGYLILIGFGISTIWNPNNSSDTSGTPCYMAPEVLFRQNHCIPVDYFALGVLLYECMFGRRPYFGSSRWEIRDHVVAKQVQIKRSEIPASWSLEAADFINQLIQRNPAERLGSYDLEAIKNHPWFRGFEWNKLLKKELKSPYIPLSSSNRRAVCNQDTDQDINESNMMLRRNSIQAQFKRYFYDPKWAI</sequence>
<dbReference type="InterPro" id="IPR000961">
    <property type="entry name" value="AGC-kinase_C"/>
</dbReference>
<dbReference type="GO" id="GO:0004674">
    <property type="term" value="F:protein serine/threonine kinase activity"/>
    <property type="evidence" value="ECO:0007669"/>
    <property type="project" value="UniProtKB-KW"/>
</dbReference>